<dbReference type="GO" id="GO:0005524">
    <property type="term" value="F:ATP binding"/>
    <property type="evidence" value="ECO:0007669"/>
    <property type="project" value="UniProtKB-UniRule"/>
</dbReference>
<feature type="compositionally biased region" description="Low complexity" evidence="8">
    <location>
        <begin position="1146"/>
        <end position="1155"/>
    </location>
</feature>
<dbReference type="PRINTS" id="PR00193">
    <property type="entry name" value="MYOSINHEAVY"/>
</dbReference>
<dbReference type="GO" id="GO:0030048">
    <property type="term" value="P:actin filament-based movement"/>
    <property type="evidence" value="ECO:0007669"/>
    <property type="project" value="TreeGrafter"/>
</dbReference>
<keyword evidence="4 7" id="KW-0518">Myosin</keyword>
<dbReference type="FunFam" id="1.20.58.530:FF:000004">
    <property type="entry name" value="Unconventional myosin ID"/>
    <property type="match status" value="1"/>
</dbReference>
<keyword evidence="5 7" id="KW-0505">Motor protein</keyword>
<evidence type="ECO:0000256" key="7">
    <source>
        <dbReference type="PROSITE-ProRule" id="PRU00782"/>
    </source>
</evidence>
<dbReference type="Gene3D" id="1.20.58.530">
    <property type="match status" value="1"/>
</dbReference>
<dbReference type="Gene3D" id="1.20.120.720">
    <property type="entry name" value="Myosin VI head, motor domain, U50 subdomain"/>
    <property type="match status" value="1"/>
</dbReference>
<evidence type="ECO:0000256" key="3">
    <source>
        <dbReference type="ARBA" id="ARBA00022840"/>
    </source>
</evidence>
<dbReference type="FunCoup" id="F2U7R9">
    <property type="interactions" value="606"/>
</dbReference>
<dbReference type="FunFam" id="1.10.10.820:FF:000001">
    <property type="entry name" value="Myosin heavy chain"/>
    <property type="match status" value="1"/>
</dbReference>
<keyword evidence="6 7" id="KW-0009">Actin-binding</keyword>
<dbReference type="InterPro" id="IPR010926">
    <property type="entry name" value="Myosin_TH1"/>
</dbReference>
<evidence type="ECO:0000256" key="2">
    <source>
        <dbReference type="ARBA" id="ARBA00022741"/>
    </source>
</evidence>
<reference evidence="11" key="1">
    <citation type="submission" date="2009-08" db="EMBL/GenBank/DDBJ databases">
        <title>Annotation of Salpingoeca rosetta.</title>
        <authorList>
            <consortium name="The Broad Institute Genome Sequencing Platform"/>
            <person name="Russ C."/>
            <person name="Cuomo C."/>
            <person name="Burger G."/>
            <person name="Gray M.W."/>
            <person name="Holland P.W.H."/>
            <person name="King N."/>
            <person name="Lang F.B.F."/>
            <person name="Roger A.J."/>
            <person name="Ruiz-Trillo I."/>
            <person name="Young S.K."/>
            <person name="Zeng Q."/>
            <person name="Gargeya S."/>
            <person name="Alvarado L."/>
            <person name="Berlin A."/>
            <person name="Chapman S.B."/>
            <person name="Chen Z."/>
            <person name="Freedman E."/>
            <person name="Gellesch M."/>
            <person name="Goldberg J."/>
            <person name="Griggs A."/>
            <person name="Gujja S."/>
            <person name="Heilman E."/>
            <person name="Heiman D."/>
            <person name="Howarth C."/>
            <person name="Mehta T."/>
            <person name="Neiman D."/>
            <person name="Pearson M."/>
            <person name="Roberts A."/>
            <person name="Saif S."/>
            <person name="Shea T."/>
            <person name="Shenoy N."/>
            <person name="Sisk P."/>
            <person name="Stolte C."/>
            <person name="Sykes S."/>
            <person name="White J."/>
            <person name="Yandava C."/>
            <person name="Haas B."/>
            <person name="Nusbaum C."/>
            <person name="Birren B."/>
        </authorList>
    </citation>
    <scope>NUCLEOTIDE SEQUENCE [LARGE SCALE GENOMIC DNA]</scope>
    <source>
        <strain evidence="11">ATCC 50818</strain>
    </source>
</reference>
<dbReference type="PROSITE" id="PS51456">
    <property type="entry name" value="MYOSIN_MOTOR"/>
    <property type="match status" value="1"/>
</dbReference>
<evidence type="ECO:0000256" key="8">
    <source>
        <dbReference type="SAM" id="MobiDB-lite"/>
    </source>
</evidence>
<sequence>MSSVVRRHGRHLRDIHSEADNVGVQDFVLLEDFQSEDAFIENLRVRFQKDLIYTYISNVVVSVNPYHQLPIYTPDYISIYQNVNLYELPPHVFALADQAYRSMRDELLDQCILISGESGAGKTEASKKILQFLAQTSVNTGKAGNIRDRLLQSNPILEAFGNATTIRNDNSSRFGKYMEVQFDFKGEPLGGKILNYLLEKCRVVYQMPGERNFHVFYMLINCGDASLLRHLDLEGATAQDFHYTQQGDACNVNGVSDADAYREMADAFKRLGFAAEETKELFSVVAAILHIGQLQFDAITNDECVIATPQLLPRISKLLGVSQSALNECFTHKTVVARGQSIQGYLSKEQAYYGRVLRMGASFAFNSSNEKLQQLFIELTLKSEQDEYRQEGIKWETIEYFNNKIICDMVEMKHKGIIAILNEECIRPGNVSDDTFLERLNQSLGRHPHYLSHATITHQQRKSLALGRRDFQIKHYAGDVNYSIDGFIDKNNDQLFRDLKEAMSQSSTHLLQDCFPHAELESRRRPPTAGSQFKTSLNALIDILMAKTPSYVRCIKPNHDKRAGVFNADVVRHQVKYLGLMENLRVRRAGFAYRRPFDLFLQRYKSLCPETWPHYPGSAAEGVQRLMDHMGFTQDEYQMGKTKIFIRNPKTLFAIERQFEEKRHWIATRIQTRFRGYAKRKFFLELKVATITLAKHWRRRAAQKKLGQLKLAYITLRLCFIKGYNNRNKPRCNENAQFLDFVRYRWLMELRESLPKTVLDPTWIKRTPPYLQETSKLLHRMVKRQLCRRHRDAVTRNPARHRALVLKLLANEMFNTKKLLYPMSVAEPFATDRMQPSPFAQHPKHSTAARILQRHAPNDQVRYSINVGKFDRRSFKTREYVLVVTTSSVFILYPESLKLNVQLNFAHILGISVSNKYDGVFVLHTAPDTPHNKGDWIFHTPYVIEAVTQIAYVANKAKDVKVQGMIAFERRNHSRGEIVFAVDETASGFRRNKQRQLEVCAPAKPVPEHYRRFRAFVDAQSRGNSDVVPPSVEDARKRHRKKEQQQQQSRTRGQHKDQQHQQWLHQQRELSRVRLQSQPTVQVDMGSHVYGEISEPVAAHDSHLYGEIQDPVGPGQRQRQQQQQQQTKRLSLGPSSSNPFGEPVGQFQQQQQQRQGAGLRLTFTPHHVYGEIAEPTTASGTAATSSSTDHIYGDADFGGVQAASPQSVYSQVDQPQQDVYDTVQAVVTPAQRNAYAVICS</sequence>
<dbReference type="AlphaFoldDB" id="F2U7R9"/>
<dbReference type="GO" id="GO:0005737">
    <property type="term" value="C:cytoplasm"/>
    <property type="evidence" value="ECO:0007669"/>
    <property type="project" value="TreeGrafter"/>
</dbReference>
<dbReference type="InterPro" id="IPR027417">
    <property type="entry name" value="P-loop_NTPase"/>
</dbReference>
<dbReference type="EMBL" id="GL832964">
    <property type="protein sequence ID" value="EGD72824.1"/>
    <property type="molecule type" value="Genomic_DNA"/>
</dbReference>
<evidence type="ECO:0000256" key="1">
    <source>
        <dbReference type="ARBA" id="ARBA00008314"/>
    </source>
</evidence>
<dbReference type="OMA" id="AKKNSVM"/>
<dbReference type="PANTHER" id="PTHR13140">
    <property type="entry name" value="MYOSIN"/>
    <property type="match status" value="1"/>
</dbReference>
<accession>F2U7R9</accession>
<dbReference type="SUPFAM" id="SSF52540">
    <property type="entry name" value="P-loop containing nucleoside triphosphate hydrolases"/>
    <property type="match status" value="1"/>
</dbReference>
<dbReference type="GO" id="GO:0007015">
    <property type="term" value="P:actin filament organization"/>
    <property type="evidence" value="ECO:0007669"/>
    <property type="project" value="TreeGrafter"/>
</dbReference>
<dbReference type="InParanoid" id="F2U7R9"/>
<dbReference type="Pfam" id="PF06017">
    <property type="entry name" value="Myosin_TH1"/>
    <property type="match status" value="1"/>
</dbReference>
<dbReference type="PROSITE" id="PS50096">
    <property type="entry name" value="IQ"/>
    <property type="match status" value="1"/>
</dbReference>
<dbReference type="Gene3D" id="1.10.10.820">
    <property type="match status" value="1"/>
</dbReference>
<dbReference type="InterPro" id="IPR001609">
    <property type="entry name" value="Myosin_head_motor_dom-like"/>
</dbReference>
<dbReference type="STRING" id="946362.F2U7R9"/>
<feature type="region of interest" description="Actin-binding" evidence="7">
    <location>
        <begin position="537"/>
        <end position="559"/>
    </location>
</feature>
<dbReference type="OrthoDB" id="6108017at2759"/>
<feature type="compositionally biased region" description="Polar residues" evidence="8">
    <location>
        <begin position="1127"/>
        <end position="1139"/>
    </location>
</feature>
<dbReference type="GO" id="GO:0000146">
    <property type="term" value="F:microfilament motor activity"/>
    <property type="evidence" value="ECO:0007669"/>
    <property type="project" value="TreeGrafter"/>
</dbReference>
<comment type="similarity">
    <text evidence="1 7">Belongs to the TRAFAC class myosin-kinesin ATPase superfamily. Myosin family.</text>
</comment>
<dbReference type="eggNOG" id="KOG0164">
    <property type="taxonomic scope" value="Eukaryota"/>
</dbReference>
<evidence type="ECO:0000256" key="5">
    <source>
        <dbReference type="ARBA" id="ARBA00023175"/>
    </source>
</evidence>
<evidence type="ECO:0000259" key="9">
    <source>
        <dbReference type="PROSITE" id="PS51456"/>
    </source>
</evidence>
<feature type="region of interest" description="Disordered" evidence="8">
    <location>
        <begin position="1021"/>
        <end position="1067"/>
    </location>
</feature>
<keyword evidence="2 7" id="KW-0547">Nucleotide-binding</keyword>
<dbReference type="GO" id="GO:0005886">
    <property type="term" value="C:plasma membrane"/>
    <property type="evidence" value="ECO:0007669"/>
    <property type="project" value="TreeGrafter"/>
</dbReference>
<evidence type="ECO:0000256" key="6">
    <source>
        <dbReference type="ARBA" id="ARBA00023203"/>
    </source>
</evidence>
<evidence type="ECO:0000259" key="10">
    <source>
        <dbReference type="PROSITE" id="PS51757"/>
    </source>
</evidence>
<dbReference type="RefSeq" id="XP_004994647.1">
    <property type="nucleotide sequence ID" value="XM_004994590.1"/>
</dbReference>
<dbReference type="PANTHER" id="PTHR13140:SF679">
    <property type="entry name" value="UNCONVENTIONAL MYOSIN IC"/>
    <property type="match status" value="1"/>
</dbReference>
<dbReference type="Gene3D" id="1.20.5.190">
    <property type="match status" value="1"/>
</dbReference>
<dbReference type="Proteomes" id="UP000007799">
    <property type="component" value="Unassembled WGS sequence"/>
</dbReference>
<keyword evidence="3 7" id="KW-0067">ATP-binding</keyword>
<dbReference type="InterPro" id="IPR036961">
    <property type="entry name" value="Kinesin_motor_dom_sf"/>
</dbReference>
<dbReference type="GO" id="GO:0051015">
    <property type="term" value="F:actin filament binding"/>
    <property type="evidence" value="ECO:0007669"/>
    <property type="project" value="TreeGrafter"/>
</dbReference>
<dbReference type="PROSITE" id="PS51757">
    <property type="entry name" value="TH1"/>
    <property type="match status" value="1"/>
</dbReference>
<feature type="domain" description="TH1" evidence="10">
    <location>
        <begin position="818"/>
        <end position="1003"/>
    </location>
</feature>
<feature type="region of interest" description="Disordered" evidence="8">
    <location>
        <begin position="1106"/>
        <end position="1157"/>
    </location>
</feature>
<evidence type="ECO:0000313" key="11">
    <source>
        <dbReference type="EMBL" id="EGD72824.1"/>
    </source>
</evidence>
<dbReference type="Gene3D" id="6.20.240.20">
    <property type="match status" value="1"/>
</dbReference>
<feature type="compositionally biased region" description="Low complexity" evidence="8">
    <location>
        <begin position="1116"/>
        <end position="1126"/>
    </location>
</feature>
<proteinExistence type="inferred from homology"/>
<dbReference type="GO" id="GO:0006897">
    <property type="term" value="P:endocytosis"/>
    <property type="evidence" value="ECO:0007669"/>
    <property type="project" value="TreeGrafter"/>
</dbReference>
<dbReference type="SMART" id="SM00242">
    <property type="entry name" value="MYSc"/>
    <property type="match status" value="1"/>
</dbReference>
<name>F2U7R9_SALR5</name>
<evidence type="ECO:0000313" key="12">
    <source>
        <dbReference type="Proteomes" id="UP000007799"/>
    </source>
</evidence>
<evidence type="ECO:0000256" key="4">
    <source>
        <dbReference type="ARBA" id="ARBA00023123"/>
    </source>
</evidence>
<protein>
    <submittedName>
        <fullName evidence="11">MYO1C protein</fullName>
    </submittedName>
</protein>
<keyword evidence="12" id="KW-1185">Reference proteome</keyword>
<dbReference type="Gene3D" id="3.40.850.10">
    <property type="entry name" value="Kinesin motor domain"/>
    <property type="match status" value="2"/>
</dbReference>
<feature type="domain" description="Myosin motor" evidence="9">
    <location>
        <begin position="23"/>
        <end position="660"/>
    </location>
</feature>
<dbReference type="Pfam" id="PF00063">
    <property type="entry name" value="Myosin_head"/>
    <property type="match status" value="2"/>
</dbReference>
<organism evidence="12">
    <name type="scientific">Salpingoeca rosetta (strain ATCC 50818 / BSB-021)</name>
    <dbReference type="NCBI Taxonomy" id="946362"/>
    <lineage>
        <taxon>Eukaryota</taxon>
        <taxon>Choanoflagellata</taxon>
        <taxon>Craspedida</taxon>
        <taxon>Salpingoecidae</taxon>
        <taxon>Salpingoeca</taxon>
    </lineage>
</organism>
<dbReference type="GO" id="GO:0016459">
    <property type="term" value="C:myosin complex"/>
    <property type="evidence" value="ECO:0007669"/>
    <property type="project" value="UniProtKB-KW"/>
</dbReference>
<dbReference type="KEGG" id="sre:PTSG_04553"/>
<gene>
    <name evidence="11" type="ORF">PTSG_04553</name>
</gene>
<dbReference type="GeneID" id="16075230"/>
<feature type="binding site" evidence="7">
    <location>
        <begin position="116"/>
        <end position="123"/>
    </location>
    <ligand>
        <name>ATP</name>
        <dbReference type="ChEBI" id="CHEBI:30616"/>
    </ligand>
</feature>